<evidence type="ECO:0008006" key="3">
    <source>
        <dbReference type="Google" id="ProtNLM"/>
    </source>
</evidence>
<evidence type="ECO:0000313" key="2">
    <source>
        <dbReference type="Proteomes" id="UP000008812"/>
    </source>
</evidence>
<dbReference type="EMBL" id="CP001047">
    <property type="protein sequence ID" value="ACF07511.1"/>
    <property type="molecule type" value="Genomic_DNA"/>
</dbReference>
<dbReference type="AlphaFoldDB" id="B3PNA9"/>
<reference evidence="1 2" key="1">
    <citation type="journal article" date="2008" name="Infect. Immun.">
        <title>Genome of Mycoplasma arthritidis.</title>
        <authorList>
            <person name="Dybvig K."/>
            <person name="Zuhua C."/>
            <person name="Lao P."/>
            <person name="Jordan D.S."/>
            <person name="French C.T."/>
            <person name="Tu A.H."/>
            <person name="Loraine A.E."/>
        </authorList>
    </citation>
    <scope>NUCLEOTIDE SEQUENCE [LARGE SCALE GENOMIC DNA]</scope>
    <source>
        <strain evidence="1 2">158L3-1</strain>
    </source>
</reference>
<name>B3PNA9_META1</name>
<organism evidence="1 2">
    <name type="scientific">Metamycoplasma arthritidis (strain 158L3-1)</name>
    <name type="common">Mycoplasma arthritidis</name>
    <dbReference type="NCBI Taxonomy" id="243272"/>
    <lineage>
        <taxon>Bacteria</taxon>
        <taxon>Bacillati</taxon>
        <taxon>Mycoplasmatota</taxon>
        <taxon>Mycoplasmoidales</taxon>
        <taxon>Metamycoplasmataceae</taxon>
        <taxon>Metamycoplasma</taxon>
    </lineage>
</organism>
<dbReference type="Proteomes" id="UP000008812">
    <property type="component" value="Chromosome"/>
</dbReference>
<keyword evidence="2" id="KW-1185">Reference proteome</keyword>
<dbReference type="STRING" id="243272.MARTH_orf768"/>
<dbReference type="RefSeq" id="WP_012498468.1">
    <property type="nucleotide sequence ID" value="NC_011025.1"/>
</dbReference>
<proteinExistence type="predicted"/>
<accession>B3PNA9</accession>
<protein>
    <recommendedName>
        <fullName evidence="3">Phage portal protein</fullName>
    </recommendedName>
</protein>
<evidence type="ECO:0000313" key="1">
    <source>
        <dbReference type="EMBL" id="ACF07511.1"/>
    </source>
</evidence>
<dbReference type="KEGG" id="mat:MARTH_orf768"/>
<dbReference type="eggNOG" id="ENOG5031ZE1">
    <property type="taxonomic scope" value="Bacteria"/>
</dbReference>
<dbReference type="HOGENOM" id="CLU_699845_0_0_14"/>
<gene>
    <name evidence="1" type="primary">htpN</name>
    <name evidence="1" type="ordered locus">MARTH_orf768</name>
</gene>
<sequence length="408" mass="47219">MNKKQMTISELLKFSNSINSELFDVVNYSRPNSKKAYLELGAKIQANTLAFKVPTVKFKSPAIQEVWNYLVKKNKLLEIIQQLEVNLYKHGIYALGIESYGNHDFEINLGRVDRYKIRNNKLVQLSVVVDTFSDGSGNYEVIREYDLTKNNNEAFVPIYAKKVGDYKNQHHSLTKFQNYDFNDCIRVQSNFIPYIVFKNNYLANSEIDDVDASLFQMLDNCLECLLRDNFWSNPFIFVVDNFNTEVSKDIKDSVYDLSKRVISTDSIALNQTGNPIEFHQGSSNTQNIISKIDKLNYLIKDQMFFKMNSADFGTKNMHNAEFENLNSNFNDYVESKANSREEYYYDFVKLFLRVGGYIDQEFKVIVAGSTEYLKSNEAIYNVDQNGVVVNNNQNPQPMKQNQKIIEGN</sequence>